<evidence type="ECO:0000313" key="3">
    <source>
        <dbReference type="EMBL" id="MCL8494052.1"/>
    </source>
</evidence>
<feature type="compositionally biased region" description="Low complexity" evidence="1">
    <location>
        <begin position="35"/>
        <end position="48"/>
    </location>
</feature>
<proteinExistence type="predicted"/>
<evidence type="ECO:0000256" key="1">
    <source>
        <dbReference type="SAM" id="MobiDB-lite"/>
    </source>
</evidence>
<feature type="region of interest" description="Disordered" evidence="1">
    <location>
        <begin position="23"/>
        <end position="74"/>
    </location>
</feature>
<evidence type="ECO:0000313" key="4">
    <source>
        <dbReference type="Proteomes" id="UP001203579"/>
    </source>
</evidence>
<protein>
    <recommendedName>
        <fullName evidence="5">Secreted protein</fullName>
    </recommendedName>
</protein>
<keyword evidence="4" id="KW-1185">Reference proteome</keyword>
<keyword evidence="2" id="KW-0732">Signal</keyword>
<accession>A0ABT0TAR4</accession>
<name>A0ABT0TAR4_9CORY</name>
<evidence type="ECO:0008006" key="5">
    <source>
        <dbReference type="Google" id="ProtNLM"/>
    </source>
</evidence>
<feature type="signal peptide" evidence="2">
    <location>
        <begin position="1"/>
        <end position="19"/>
    </location>
</feature>
<comment type="caution">
    <text evidence="3">The sequence shown here is derived from an EMBL/GenBank/DDBJ whole genome shotgun (WGS) entry which is preliminary data.</text>
</comment>
<dbReference type="RefSeq" id="WP_070532267.1">
    <property type="nucleotide sequence ID" value="NZ_JAMFTR010000006.1"/>
</dbReference>
<sequence length="319" mass="34952">MKKLLSLLTLPLVTAGLVACSSDEGTEETHRFEVVESSGSQSSAQSSESAEESDSTDREPEFGSQSSGLKERDAEDFRATGFRYETTVAWGVRSPDGRVSCSLTEGSKGPWCSVGFENPPILPDPENPQWEANMVSFKDGAGFFPNGVVDAGDQVPSQQLGEGEKVEIDGVVFEAPSADEFTVQAQGHQFTVKYGGQFSADTYPFKPDSNGYAPVGTVCGEADTNFGRQKVFVQTDGTNCTTAMDIVDKYFNYEWDIKEMNSRGILELDGWKCSYREPEYIDMPDPDARRLHCGDLSGNGRVILLDAVHPDVPKYTYNY</sequence>
<organism evidence="3 4">
    <name type="scientific">Corynebacterium intestinale</name>
    <dbReference type="NCBI Taxonomy" id="2943492"/>
    <lineage>
        <taxon>Bacteria</taxon>
        <taxon>Bacillati</taxon>
        <taxon>Actinomycetota</taxon>
        <taxon>Actinomycetes</taxon>
        <taxon>Mycobacteriales</taxon>
        <taxon>Corynebacteriaceae</taxon>
        <taxon>Corynebacterium</taxon>
    </lineage>
</organism>
<feature type="chain" id="PRO_5046546168" description="Secreted protein" evidence="2">
    <location>
        <begin position="20"/>
        <end position="319"/>
    </location>
</feature>
<dbReference type="PROSITE" id="PS51257">
    <property type="entry name" value="PROKAR_LIPOPROTEIN"/>
    <property type="match status" value="1"/>
</dbReference>
<gene>
    <name evidence="3" type="ORF">M5J06_07900</name>
</gene>
<dbReference type="Proteomes" id="UP001203579">
    <property type="component" value="Unassembled WGS sequence"/>
</dbReference>
<reference evidence="3 4" key="1">
    <citation type="submission" date="2022-05" db="EMBL/GenBank/DDBJ databases">
        <title>Corynebacterium sp. B5-R-101 sp. nov., isolated from human feces.</title>
        <authorList>
            <person name="Shamsuzzaman M."/>
            <person name="Dahal R.H."/>
        </authorList>
    </citation>
    <scope>NUCLEOTIDE SEQUENCE [LARGE SCALE GENOMIC DNA]</scope>
    <source>
        <strain evidence="3 4">B5-R-101</strain>
    </source>
</reference>
<dbReference type="EMBL" id="JAMKFF010000006">
    <property type="protein sequence ID" value="MCL8494052.1"/>
    <property type="molecule type" value="Genomic_DNA"/>
</dbReference>
<evidence type="ECO:0000256" key="2">
    <source>
        <dbReference type="SAM" id="SignalP"/>
    </source>
</evidence>